<keyword evidence="3 5" id="KW-1133">Transmembrane helix</keyword>
<feature type="transmembrane region" description="Helical" evidence="5">
    <location>
        <begin position="86"/>
        <end position="113"/>
    </location>
</feature>
<feature type="transmembrane region" description="Helical" evidence="5">
    <location>
        <begin position="153"/>
        <end position="171"/>
    </location>
</feature>
<feature type="transmembrane region" description="Helical" evidence="5">
    <location>
        <begin position="125"/>
        <end position="146"/>
    </location>
</feature>
<dbReference type="AlphaFoldDB" id="A0A0F9R6E7"/>
<dbReference type="Pfam" id="PF01566">
    <property type="entry name" value="Nramp"/>
    <property type="match status" value="1"/>
</dbReference>
<feature type="transmembrane region" description="Helical" evidence="5">
    <location>
        <begin position="360"/>
        <end position="380"/>
    </location>
</feature>
<reference evidence="6" key="1">
    <citation type="journal article" date="2015" name="Nature">
        <title>Complex archaea that bridge the gap between prokaryotes and eukaryotes.</title>
        <authorList>
            <person name="Spang A."/>
            <person name="Saw J.H."/>
            <person name="Jorgensen S.L."/>
            <person name="Zaremba-Niedzwiedzka K."/>
            <person name="Martijn J."/>
            <person name="Lind A.E."/>
            <person name="van Eijk R."/>
            <person name="Schleper C."/>
            <person name="Guy L."/>
            <person name="Ettema T.J."/>
        </authorList>
    </citation>
    <scope>NUCLEOTIDE SEQUENCE</scope>
</reference>
<evidence type="ECO:0000313" key="6">
    <source>
        <dbReference type="EMBL" id="KKN50304.1"/>
    </source>
</evidence>
<evidence type="ECO:0000256" key="4">
    <source>
        <dbReference type="ARBA" id="ARBA00023136"/>
    </source>
</evidence>
<evidence type="ECO:0000256" key="1">
    <source>
        <dbReference type="ARBA" id="ARBA00004141"/>
    </source>
</evidence>
<evidence type="ECO:0000256" key="3">
    <source>
        <dbReference type="ARBA" id="ARBA00022989"/>
    </source>
</evidence>
<feature type="transmembrane region" description="Helical" evidence="5">
    <location>
        <begin position="400"/>
        <end position="421"/>
    </location>
</feature>
<feature type="transmembrane region" description="Helical" evidence="5">
    <location>
        <begin position="333"/>
        <end position="354"/>
    </location>
</feature>
<comment type="subcellular location">
    <subcellularLocation>
        <location evidence="1">Membrane</location>
        <topology evidence="1">Multi-pass membrane protein</topology>
    </subcellularLocation>
</comment>
<evidence type="ECO:0008006" key="7">
    <source>
        <dbReference type="Google" id="ProtNLM"/>
    </source>
</evidence>
<comment type="caution">
    <text evidence="6">The sequence shown here is derived from an EMBL/GenBank/DDBJ whole genome shotgun (WGS) entry which is preliminary data.</text>
</comment>
<dbReference type="InterPro" id="IPR001046">
    <property type="entry name" value="NRAMP_fam"/>
</dbReference>
<evidence type="ECO:0000256" key="2">
    <source>
        <dbReference type="ARBA" id="ARBA00022692"/>
    </source>
</evidence>
<dbReference type="GO" id="GO:0016020">
    <property type="term" value="C:membrane"/>
    <property type="evidence" value="ECO:0007669"/>
    <property type="project" value="UniProtKB-SubCell"/>
</dbReference>
<evidence type="ECO:0000256" key="5">
    <source>
        <dbReference type="SAM" id="Phobius"/>
    </source>
</evidence>
<protein>
    <recommendedName>
        <fullName evidence="7">Amino acid transporter transmembrane domain-containing protein</fullName>
    </recommendedName>
</protein>
<dbReference type="GO" id="GO:0046873">
    <property type="term" value="F:metal ion transmembrane transporter activity"/>
    <property type="evidence" value="ECO:0007669"/>
    <property type="project" value="InterPro"/>
</dbReference>
<keyword evidence="4 5" id="KW-0472">Membrane</keyword>
<gene>
    <name evidence="6" type="ORF">LCGC14_0634180</name>
</gene>
<feature type="transmembrane region" description="Helical" evidence="5">
    <location>
        <begin position="238"/>
        <end position="258"/>
    </location>
</feature>
<feature type="transmembrane region" description="Helical" evidence="5">
    <location>
        <begin position="45"/>
        <end position="65"/>
    </location>
</feature>
<organism evidence="6">
    <name type="scientific">marine sediment metagenome</name>
    <dbReference type="NCBI Taxonomy" id="412755"/>
    <lineage>
        <taxon>unclassified sequences</taxon>
        <taxon>metagenomes</taxon>
        <taxon>ecological metagenomes</taxon>
    </lineage>
</organism>
<dbReference type="EMBL" id="LAZR01001122">
    <property type="protein sequence ID" value="KKN50304.1"/>
    <property type="molecule type" value="Genomic_DNA"/>
</dbReference>
<name>A0A0F9R6E7_9ZZZZ</name>
<proteinExistence type="predicted"/>
<feature type="transmembrane region" description="Helical" evidence="5">
    <location>
        <begin position="287"/>
        <end position="312"/>
    </location>
</feature>
<keyword evidence="2 5" id="KW-0812">Transmembrane</keyword>
<accession>A0A0F9R6E7</accession>
<sequence length="422" mass="47085">MPTMKGTSSKTFLKNLGPGLLFASMAIGTSHLVLSTKAGAQFGWIMILPILLANILKYPFFEFGIRYTNITERTLIEGYLNRGKNYLWFYALITLISTFTILAALYTVTAGLFSTLFDLSDLSTITIALGLFVCISLVLIIGRYSFLEKSLKFVVTILFVALLVTTLLVIFKGRVQQVADFSPPPIFNNVGILFLISLMGWMPTTVEASSWVSLWSVEKWKGDNYKPSLKESLQEFNFGYFSTALLAIFFMIIGWFTLYGTNTILSGNAVTFADQVVRLFTIHIGPWAYIFIAVSAFATLFSSCMTAHDAIARVSLDIIDLLFPNKKLSGKKIYFTLAIVVLAVINFVVISVFSANMGQLVGLATFVSFIVAPIVGYMNLKNVMSDEIPFSQRPSEGLQWLTYAGILFLSLFSMYYFYIVLF</sequence>